<dbReference type="Gene3D" id="2.130.10.10">
    <property type="entry name" value="YVTN repeat-like/Quinoprotein amine dehydrogenase"/>
    <property type="match status" value="2"/>
</dbReference>
<protein>
    <submittedName>
        <fullName evidence="4">WD40 domain containing protein</fullName>
    </submittedName>
</protein>
<dbReference type="PROSITE" id="PS50082">
    <property type="entry name" value="WD_REPEATS_2"/>
    <property type="match status" value="4"/>
</dbReference>
<dbReference type="InterPro" id="IPR020472">
    <property type="entry name" value="WD40_PAC1"/>
</dbReference>
<dbReference type="InterPro" id="IPR001680">
    <property type="entry name" value="WD40_rpt"/>
</dbReference>
<gene>
    <name evidence="4" type="ORF">PNOK_0005500</name>
</gene>
<evidence type="ECO:0000313" key="4">
    <source>
        <dbReference type="EMBL" id="PAV22988.1"/>
    </source>
</evidence>
<organism evidence="4 5">
    <name type="scientific">Pyrrhoderma noxium</name>
    <dbReference type="NCBI Taxonomy" id="2282107"/>
    <lineage>
        <taxon>Eukaryota</taxon>
        <taxon>Fungi</taxon>
        <taxon>Dikarya</taxon>
        <taxon>Basidiomycota</taxon>
        <taxon>Agaricomycotina</taxon>
        <taxon>Agaricomycetes</taxon>
        <taxon>Hymenochaetales</taxon>
        <taxon>Hymenochaetaceae</taxon>
        <taxon>Pyrrhoderma</taxon>
    </lineage>
</organism>
<proteinExistence type="predicted"/>
<dbReference type="Pfam" id="PF00400">
    <property type="entry name" value="WD40"/>
    <property type="match status" value="5"/>
</dbReference>
<feature type="repeat" description="WD" evidence="3">
    <location>
        <begin position="41"/>
        <end position="82"/>
    </location>
</feature>
<dbReference type="PRINTS" id="PR00320">
    <property type="entry name" value="GPROTEINBRPT"/>
</dbReference>
<dbReference type="InterPro" id="IPR015943">
    <property type="entry name" value="WD40/YVTN_repeat-like_dom_sf"/>
</dbReference>
<dbReference type="PROSITE" id="PS00678">
    <property type="entry name" value="WD_REPEATS_1"/>
    <property type="match status" value="1"/>
</dbReference>
<name>A0A286UTT9_9AGAM</name>
<evidence type="ECO:0000256" key="1">
    <source>
        <dbReference type="ARBA" id="ARBA00022574"/>
    </source>
</evidence>
<evidence type="ECO:0000256" key="2">
    <source>
        <dbReference type="ARBA" id="ARBA00022737"/>
    </source>
</evidence>
<feature type="repeat" description="WD" evidence="3">
    <location>
        <begin position="83"/>
        <end position="124"/>
    </location>
</feature>
<dbReference type="PROSITE" id="PS50294">
    <property type="entry name" value="WD_REPEATS_REGION"/>
    <property type="match status" value="4"/>
</dbReference>
<keyword evidence="1 3" id="KW-0853">WD repeat</keyword>
<dbReference type="AlphaFoldDB" id="A0A286UTT9"/>
<keyword evidence="5" id="KW-1185">Reference proteome</keyword>
<dbReference type="InterPro" id="IPR036322">
    <property type="entry name" value="WD40_repeat_dom_sf"/>
</dbReference>
<evidence type="ECO:0000313" key="5">
    <source>
        <dbReference type="Proteomes" id="UP000217199"/>
    </source>
</evidence>
<dbReference type="STRING" id="2282107.A0A286UTT9"/>
<dbReference type="InterPro" id="IPR019775">
    <property type="entry name" value="WD40_repeat_CS"/>
</dbReference>
<evidence type="ECO:0000256" key="3">
    <source>
        <dbReference type="PROSITE-ProRule" id="PRU00221"/>
    </source>
</evidence>
<dbReference type="EMBL" id="NBII01000001">
    <property type="protein sequence ID" value="PAV22988.1"/>
    <property type="molecule type" value="Genomic_DNA"/>
</dbReference>
<comment type="caution">
    <text evidence="4">The sequence shown here is derived from an EMBL/GenBank/DDBJ whole genome shotgun (WGS) entry which is preliminary data.</text>
</comment>
<accession>A0A286UTT9</accession>
<dbReference type="PANTHER" id="PTHR19848">
    <property type="entry name" value="WD40 REPEAT PROTEIN"/>
    <property type="match status" value="1"/>
</dbReference>
<keyword evidence="2" id="KW-0677">Repeat</keyword>
<dbReference type="InParanoid" id="A0A286UTT9"/>
<feature type="repeat" description="WD" evidence="3">
    <location>
        <begin position="126"/>
        <end position="167"/>
    </location>
</feature>
<dbReference type="SUPFAM" id="SSF50978">
    <property type="entry name" value="WD40 repeat-like"/>
    <property type="match status" value="1"/>
</dbReference>
<feature type="repeat" description="WD" evidence="3">
    <location>
        <begin position="169"/>
        <end position="204"/>
    </location>
</feature>
<dbReference type="OrthoDB" id="538223at2759"/>
<reference evidence="4 5" key="1">
    <citation type="journal article" date="2017" name="Mol. Ecol.">
        <title>Comparative and population genomic landscape of Phellinus noxius: A hypervariable fungus causing root rot in trees.</title>
        <authorList>
            <person name="Chung C.L."/>
            <person name="Lee T.J."/>
            <person name="Akiba M."/>
            <person name="Lee H.H."/>
            <person name="Kuo T.H."/>
            <person name="Liu D."/>
            <person name="Ke H.M."/>
            <person name="Yokoi T."/>
            <person name="Roa M.B."/>
            <person name="Lu M.J."/>
            <person name="Chang Y.Y."/>
            <person name="Ann P.J."/>
            <person name="Tsai J.N."/>
            <person name="Chen C.Y."/>
            <person name="Tzean S.S."/>
            <person name="Ota Y."/>
            <person name="Hattori T."/>
            <person name="Sahashi N."/>
            <person name="Liou R.F."/>
            <person name="Kikuchi T."/>
            <person name="Tsai I.J."/>
        </authorList>
    </citation>
    <scope>NUCLEOTIDE SEQUENCE [LARGE SCALE GENOMIC DNA]</scope>
    <source>
        <strain evidence="4 5">FFPRI411160</strain>
    </source>
</reference>
<dbReference type="PANTHER" id="PTHR19848:SF8">
    <property type="entry name" value="F-BOX AND WD REPEAT DOMAIN CONTAINING 7"/>
    <property type="match status" value="1"/>
</dbReference>
<sequence>MGRVTSVVFSPSDRKHFASGSWGNTFCIWDVGRRKLAVGSLTGREDSVNAKVYSLDGTRLISSSIDTTVHIWNPEFGDALSTLNSHSGSVYSVAYSLCRSRIVSGVFDNTILVWNAQSNQVVCGPITGHKNVLTLVRFSPDGKRTLLGSYDNTTLVWDETSGKSLFPPLSAHTVTIYSIYFFPDGRQFVTGSKDEAIRTWTLHTILNDTNWELRNDNWVVGENGRLMMWIPKDLHTPL</sequence>
<dbReference type="Proteomes" id="UP000217199">
    <property type="component" value="Unassembled WGS sequence"/>
</dbReference>
<dbReference type="SMART" id="SM00320">
    <property type="entry name" value="WD40"/>
    <property type="match status" value="5"/>
</dbReference>